<organism evidence="3 4">
    <name type="scientific">Cognatishimia maritima</name>
    <dbReference type="NCBI Taxonomy" id="870908"/>
    <lineage>
        <taxon>Bacteria</taxon>
        <taxon>Pseudomonadati</taxon>
        <taxon>Pseudomonadota</taxon>
        <taxon>Alphaproteobacteria</taxon>
        <taxon>Rhodobacterales</taxon>
        <taxon>Paracoccaceae</taxon>
        <taxon>Cognatishimia</taxon>
    </lineage>
</organism>
<dbReference type="PANTHER" id="PTHR11895:SF169">
    <property type="entry name" value="GLUTAMYL-TRNA(GLN) AMIDOTRANSFERASE"/>
    <property type="match status" value="1"/>
</dbReference>
<dbReference type="PANTHER" id="PTHR11895">
    <property type="entry name" value="TRANSAMIDASE"/>
    <property type="match status" value="1"/>
</dbReference>
<feature type="domain" description="Amidase" evidence="1">
    <location>
        <begin position="24"/>
        <end position="434"/>
    </location>
</feature>
<dbReference type="OrthoDB" id="9811471at2"/>
<dbReference type="Gene3D" id="3.90.1300.10">
    <property type="entry name" value="Amidase signature (AS) domain"/>
    <property type="match status" value="1"/>
</dbReference>
<dbReference type="Proteomes" id="UP000184211">
    <property type="component" value="Unassembled WGS sequence"/>
</dbReference>
<proteinExistence type="predicted"/>
<dbReference type="EMBL" id="FQWM01000012">
    <property type="protein sequence ID" value="SHH86809.1"/>
    <property type="molecule type" value="Genomic_DNA"/>
</dbReference>
<dbReference type="InterPro" id="IPR000120">
    <property type="entry name" value="Amidase"/>
</dbReference>
<evidence type="ECO:0000313" key="3">
    <source>
        <dbReference type="EMBL" id="SHH86809.1"/>
    </source>
</evidence>
<evidence type="ECO:0000313" key="4">
    <source>
        <dbReference type="Proteomes" id="UP000184211"/>
    </source>
</evidence>
<evidence type="ECO:0000259" key="2">
    <source>
        <dbReference type="Pfam" id="PF21986"/>
    </source>
</evidence>
<dbReference type="Pfam" id="PF21986">
    <property type="entry name" value="AH_C"/>
    <property type="match status" value="1"/>
</dbReference>
<dbReference type="InterPro" id="IPR053844">
    <property type="entry name" value="AH_C"/>
</dbReference>
<protein>
    <submittedName>
        <fullName evidence="3">Allophanate hydrolase</fullName>
    </submittedName>
</protein>
<dbReference type="InterPro" id="IPR023631">
    <property type="entry name" value="Amidase_dom"/>
</dbReference>
<gene>
    <name evidence="3" type="ORF">SAMN04488044_0119</name>
</gene>
<dbReference type="GO" id="GO:0016787">
    <property type="term" value="F:hydrolase activity"/>
    <property type="evidence" value="ECO:0007669"/>
    <property type="project" value="UniProtKB-KW"/>
</dbReference>
<dbReference type="STRING" id="870908.SAMN04488044_0119"/>
<dbReference type="SUPFAM" id="SSF75304">
    <property type="entry name" value="Amidase signature (AS) enzymes"/>
    <property type="match status" value="1"/>
</dbReference>
<dbReference type="InterPro" id="IPR036928">
    <property type="entry name" value="AS_sf"/>
</dbReference>
<keyword evidence="3" id="KW-0378">Hydrolase</keyword>
<feature type="domain" description="Allophanate hydrolase C-terminal" evidence="2">
    <location>
        <begin position="460"/>
        <end position="580"/>
    </location>
</feature>
<evidence type="ECO:0000259" key="1">
    <source>
        <dbReference type="Pfam" id="PF01425"/>
    </source>
</evidence>
<dbReference type="Gene3D" id="1.20.58.1700">
    <property type="match status" value="1"/>
</dbReference>
<dbReference type="NCBIfam" id="NF006043">
    <property type="entry name" value="PRK08186.1"/>
    <property type="match status" value="1"/>
</dbReference>
<keyword evidence="4" id="KW-1185">Reference proteome</keyword>
<dbReference type="NCBIfam" id="TIGR02713">
    <property type="entry name" value="allophanate_hyd"/>
    <property type="match status" value="1"/>
</dbReference>
<reference evidence="4" key="1">
    <citation type="submission" date="2016-11" db="EMBL/GenBank/DDBJ databases">
        <authorList>
            <person name="Varghese N."/>
            <person name="Submissions S."/>
        </authorList>
    </citation>
    <scope>NUCLEOTIDE SEQUENCE [LARGE SCALE GENOMIC DNA]</scope>
    <source>
        <strain evidence="4">DSM 28223</strain>
    </source>
</reference>
<dbReference type="Pfam" id="PF01425">
    <property type="entry name" value="Amidase"/>
    <property type="match status" value="1"/>
</dbReference>
<dbReference type="Gene3D" id="3.10.490.10">
    <property type="entry name" value="Gamma-glutamyl cyclotransferase-like"/>
    <property type="match status" value="1"/>
</dbReference>
<sequence>MTHDMPLTLTALQDAFSGGATPSDIVREVYRRIDAVNDPAIFIHLRPMEDVIAEADALPARSAEQPLWGVPFVAKDNIDVAGIQTTAACPAYAYTPEQDAFVVAKLRAAGALVIGKTNLDQFATGLVGVRSPYGVPRNAIDPDIVPGGSSSGSGVAVGHGLVTFSLGTDTAGSGRVPAALNNIVGLKPSLGALSATGVVPACRTLDTISIFATNVTDAFTAFQVACAEDVEDAYSKPITAGHVQPSPPSLAIGVPDAASRVFFGDDVQAASFEASLAKLTALGARIVELDFSPFYAVAEMLYEGAWVAERYTVVEDLMRDQPDALHPTTAKIIGAAEQLSAADAFRGMYRLKDLERAARDTMAGVDMLCVPTIPTFYSTADLDADPVTPNSNLGTYTNFVNLLDMCGIAVPSDLRRDGRPGSVTLLAPSGRDANIASVAAAFADETIADMLAQATDEEIALAVCGAHMSGMALNHELTSRGGRLLKATRTAPRYRLYALAGGPPQRPGLLRIEKGSHIDLEVWALPKTAVGGFLEGIPAPLSIGTVELESGAKAHGFLVETTGVQGADDITHLGGWRQYQALQHVQVPEAAD</sequence>
<name>A0A1M5WGW8_9RHOB</name>
<dbReference type="AlphaFoldDB" id="A0A1M5WGW8"/>
<accession>A0A1M5WGW8</accession>
<dbReference type="InterPro" id="IPR014085">
    <property type="entry name" value="Allophanate_hydrolase"/>
</dbReference>